<dbReference type="GO" id="GO:0046872">
    <property type="term" value="F:metal ion binding"/>
    <property type="evidence" value="ECO:0007669"/>
    <property type="project" value="UniProtKB-KW"/>
</dbReference>
<dbReference type="Gene3D" id="3.50.50.60">
    <property type="entry name" value="FAD/NAD(P)-binding domain"/>
    <property type="match status" value="1"/>
</dbReference>
<dbReference type="InterPro" id="IPR017941">
    <property type="entry name" value="Rieske_2Fe-2S"/>
</dbReference>
<organism evidence="7 8">
    <name type="scientific">Chlamydomonas schloesseri</name>
    <dbReference type="NCBI Taxonomy" id="2026947"/>
    <lineage>
        <taxon>Eukaryota</taxon>
        <taxon>Viridiplantae</taxon>
        <taxon>Chlorophyta</taxon>
        <taxon>core chlorophytes</taxon>
        <taxon>Chlorophyceae</taxon>
        <taxon>CS clade</taxon>
        <taxon>Chlamydomonadales</taxon>
        <taxon>Chlamydomonadaceae</taxon>
        <taxon>Chlamydomonas</taxon>
    </lineage>
</organism>
<accession>A0A835TD20</accession>
<dbReference type="SUPFAM" id="SSF50022">
    <property type="entry name" value="ISP domain"/>
    <property type="match status" value="1"/>
</dbReference>
<feature type="compositionally biased region" description="Low complexity" evidence="5">
    <location>
        <begin position="54"/>
        <end position="76"/>
    </location>
</feature>
<feature type="region of interest" description="Disordered" evidence="5">
    <location>
        <begin position="223"/>
        <end position="247"/>
    </location>
</feature>
<reference evidence="7" key="1">
    <citation type="journal article" date="2020" name="bioRxiv">
        <title>Comparative genomics of Chlamydomonas.</title>
        <authorList>
            <person name="Craig R.J."/>
            <person name="Hasan A.R."/>
            <person name="Ness R.W."/>
            <person name="Keightley P.D."/>
        </authorList>
    </citation>
    <scope>NUCLEOTIDE SEQUENCE</scope>
    <source>
        <strain evidence="7">CCAP 11/173</strain>
    </source>
</reference>
<name>A0A835TD20_9CHLO</name>
<keyword evidence="2" id="KW-0479">Metal-binding</keyword>
<dbReference type="OrthoDB" id="429143at2759"/>
<dbReference type="PANTHER" id="PTHR13847">
    <property type="entry name" value="SARCOSINE DEHYDROGENASE-RELATED"/>
    <property type="match status" value="1"/>
</dbReference>
<dbReference type="InterPro" id="IPR036188">
    <property type="entry name" value="FAD/NAD-bd_sf"/>
</dbReference>
<sequence>MLLMRLGRRLLLRTPPPPTAAAAPASLTATATTASRGGASRALSSVLPRTATAGGSSSSSSSNPRSSGSSGSSSCSRRQAVVAMSSSAGGPGSGGGELGGSSTSGSGGGGLAGGVARAAEKAMGAMGSVIDGSAADKAAARLGGAAHSAAEGAAEAAQAPLKDTMKAALKEAGAESAGDAARAVRDQAAALGTSVAAALGHPPAPEPHPLPPDVKMTSYARFPDTGTLPPTQNGGGGGGGGRPPGLTRNVWAQQDSVRRAYAPLTGGGGDVKCEVLVVGGGMVGLNVAYRLAKEGRDVVVVEARAVGAGQSGRTSAHIMQWNDDYYGTIEEKFGGPGASRLVADSHLAAIDFIERVVQEEGIDCDFTRLPGYLFPHDNRPSTLAMLDSELAACRRAGLGDVRRVDLAGLPGHGRLGPALEFPRSAEFHPLKYLHGLAAVLTSPKYGVRLYEGTRVADTLDPQISGRVTTDTGAAITPSAAIVYATNSPVSRNVAVHARQAANRTYMLGLQVPQGSLARANWWSTEEAYHYVRLQPGDADGTAPYDVLLIGGEDHQTGEYADKYSDRWAALEAFARERWPQAGEVLYRWSGQVYEPIDLLGLYGLDPVNPVNALSGCKRYIATGDSGQGMTGSAIAAMVLADLIAGRPNPWSELYSPSRVTPALNVSSLEELGSEAAATARGLVDTVLPRSGLGLAGHYQAEQLRPGEGAVLQEGAHKVAAFRTPEGQLVKRSSICPHLGCQVEWNPNDATFDCVCHGSQFDAWGNCINGPANSNLKELF</sequence>
<dbReference type="InterPro" id="IPR036922">
    <property type="entry name" value="Rieske_2Fe-2S_sf"/>
</dbReference>
<evidence type="ECO:0000256" key="5">
    <source>
        <dbReference type="SAM" id="MobiDB-lite"/>
    </source>
</evidence>
<dbReference type="PROSITE" id="PS51296">
    <property type="entry name" value="RIESKE"/>
    <property type="match status" value="1"/>
</dbReference>
<dbReference type="Pfam" id="PF01266">
    <property type="entry name" value="DAO"/>
    <property type="match status" value="1"/>
</dbReference>
<keyword evidence="1" id="KW-0001">2Fe-2S</keyword>
<feature type="compositionally biased region" description="Gly residues" evidence="5">
    <location>
        <begin position="233"/>
        <end position="243"/>
    </location>
</feature>
<evidence type="ECO:0000313" key="8">
    <source>
        <dbReference type="Proteomes" id="UP000613740"/>
    </source>
</evidence>
<evidence type="ECO:0000256" key="1">
    <source>
        <dbReference type="ARBA" id="ARBA00022714"/>
    </source>
</evidence>
<dbReference type="PANTHER" id="PTHR13847:SF281">
    <property type="entry name" value="FAD DEPENDENT OXIDOREDUCTASE DOMAIN-CONTAINING PROTEIN"/>
    <property type="match status" value="1"/>
</dbReference>
<evidence type="ECO:0000256" key="3">
    <source>
        <dbReference type="ARBA" id="ARBA00023004"/>
    </source>
</evidence>
<proteinExistence type="predicted"/>
<feature type="region of interest" description="Disordered" evidence="5">
    <location>
        <begin position="12"/>
        <end position="113"/>
    </location>
</feature>
<dbReference type="SUPFAM" id="SSF51905">
    <property type="entry name" value="FAD/NAD(P)-binding domain"/>
    <property type="match status" value="1"/>
</dbReference>
<evidence type="ECO:0000259" key="6">
    <source>
        <dbReference type="PROSITE" id="PS51296"/>
    </source>
</evidence>
<keyword evidence="4" id="KW-0411">Iron-sulfur</keyword>
<dbReference type="InterPro" id="IPR006076">
    <property type="entry name" value="FAD-dep_OxRdtase"/>
</dbReference>
<dbReference type="Gene3D" id="2.102.10.10">
    <property type="entry name" value="Rieske [2Fe-2S] iron-sulphur domain"/>
    <property type="match status" value="1"/>
</dbReference>
<gene>
    <name evidence="7" type="ORF">HYH02_009261</name>
</gene>
<evidence type="ECO:0000313" key="7">
    <source>
        <dbReference type="EMBL" id="KAG2443184.1"/>
    </source>
</evidence>
<dbReference type="EMBL" id="JAEHOD010000031">
    <property type="protein sequence ID" value="KAG2443184.1"/>
    <property type="molecule type" value="Genomic_DNA"/>
</dbReference>
<feature type="domain" description="Rieske" evidence="6">
    <location>
        <begin position="700"/>
        <end position="779"/>
    </location>
</feature>
<evidence type="ECO:0000256" key="4">
    <source>
        <dbReference type="ARBA" id="ARBA00023014"/>
    </source>
</evidence>
<protein>
    <recommendedName>
        <fullName evidence="6">Rieske domain-containing protein</fullName>
    </recommendedName>
</protein>
<feature type="compositionally biased region" description="Gly residues" evidence="5">
    <location>
        <begin position="89"/>
        <end position="99"/>
    </location>
</feature>
<dbReference type="AlphaFoldDB" id="A0A835TD20"/>
<comment type="caution">
    <text evidence="7">The sequence shown here is derived from an EMBL/GenBank/DDBJ whole genome shotgun (WGS) entry which is preliminary data.</text>
</comment>
<dbReference type="Pfam" id="PF00355">
    <property type="entry name" value="Rieske"/>
    <property type="match status" value="1"/>
</dbReference>
<dbReference type="GO" id="GO:0005737">
    <property type="term" value="C:cytoplasm"/>
    <property type="evidence" value="ECO:0007669"/>
    <property type="project" value="TreeGrafter"/>
</dbReference>
<feature type="compositionally biased region" description="Low complexity" evidence="5">
    <location>
        <begin position="20"/>
        <end position="45"/>
    </location>
</feature>
<evidence type="ECO:0000256" key="2">
    <source>
        <dbReference type="ARBA" id="ARBA00022723"/>
    </source>
</evidence>
<keyword evidence="8" id="KW-1185">Reference proteome</keyword>
<keyword evidence="3" id="KW-0408">Iron</keyword>
<dbReference type="Gene3D" id="3.30.9.10">
    <property type="entry name" value="D-Amino Acid Oxidase, subunit A, domain 2"/>
    <property type="match status" value="1"/>
</dbReference>
<dbReference type="Proteomes" id="UP000613740">
    <property type="component" value="Unassembled WGS sequence"/>
</dbReference>
<dbReference type="GO" id="GO:0051537">
    <property type="term" value="F:2 iron, 2 sulfur cluster binding"/>
    <property type="evidence" value="ECO:0007669"/>
    <property type="project" value="UniProtKB-KW"/>
</dbReference>